<evidence type="ECO:0000256" key="1">
    <source>
        <dbReference type="SAM" id="SignalP"/>
    </source>
</evidence>
<dbReference type="InterPro" id="IPR012338">
    <property type="entry name" value="Beta-lactam/transpept-like"/>
</dbReference>
<evidence type="ECO:0000259" key="2">
    <source>
        <dbReference type="Pfam" id="PF00144"/>
    </source>
</evidence>
<proteinExistence type="predicted"/>
<accession>A0ABY3RBD2</accession>
<dbReference type="EMBL" id="CP088156">
    <property type="protein sequence ID" value="UFZ04072.1"/>
    <property type="molecule type" value="Genomic_DNA"/>
</dbReference>
<evidence type="ECO:0000313" key="3">
    <source>
        <dbReference type="EMBL" id="UFZ04072.1"/>
    </source>
</evidence>
<dbReference type="RefSeq" id="WP_231320084.1">
    <property type="nucleotide sequence ID" value="NZ_CP088156.1"/>
</dbReference>
<feature type="chain" id="PRO_5045778494" evidence="1">
    <location>
        <begin position="27"/>
        <end position="515"/>
    </location>
</feature>
<keyword evidence="1" id="KW-0732">Signal</keyword>
<dbReference type="InterPro" id="IPR001466">
    <property type="entry name" value="Beta-lactam-related"/>
</dbReference>
<keyword evidence="4" id="KW-1185">Reference proteome</keyword>
<dbReference type="Pfam" id="PF00144">
    <property type="entry name" value="Beta-lactamase"/>
    <property type="match status" value="1"/>
</dbReference>
<reference evidence="3" key="1">
    <citation type="journal article" date="2024" name="Antonie Van Leeuwenhoek">
        <title>Bradyrhizobium ontarionense sp. nov., a novel bacterial symbiont isolated from Aeschynomene indica (Indian jointvetch), harbours photosynthesis, nitrogen fixation and nitrous oxide (N2O) reductase genes.</title>
        <authorList>
            <person name="Bromfield E.S.P."/>
            <person name="Cloutier S."/>
        </authorList>
    </citation>
    <scope>NUCLEOTIDE SEQUENCE</scope>
    <source>
        <strain evidence="3">A19</strain>
    </source>
</reference>
<dbReference type="PANTHER" id="PTHR43283:SF7">
    <property type="entry name" value="BETA-LACTAMASE-RELATED DOMAIN-CONTAINING PROTEIN"/>
    <property type="match status" value="1"/>
</dbReference>
<dbReference type="InterPro" id="IPR050789">
    <property type="entry name" value="Diverse_Enzym_Activities"/>
</dbReference>
<protein>
    <submittedName>
        <fullName evidence="3">Beta-lactamase family protein</fullName>
    </submittedName>
</protein>
<evidence type="ECO:0000313" key="4">
    <source>
        <dbReference type="Proteomes" id="UP001431010"/>
    </source>
</evidence>
<dbReference type="Gene3D" id="3.40.710.10">
    <property type="entry name" value="DD-peptidase/beta-lactamase superfamily"/>
    <property type="match status" value="1"/>
</dbReference>
<feature type="signal peptide" evidence="1">
    <location>
        <begin position="1"/>
        <end position="26"/>
    </location>
</feature>
<feature type="domain" description="Beta-lactamase-related" evidence="2">
    <location>
        <begin position="68"/>
        <end position="336"/>
    </location>
</feature>
<organism evidence="3 4">
    <name type="scientific">Bradyrhizobium ontarionense</name>
    <dbReference type="NCBI Taxonomy" id="2898149"/>
    <lineage>
        <taxon>Bacteria</taxon>
        <taxon>Pseudomonadati</taxon>
        <taxon>Pseudomonadota</taxon>
        <taxon>Alphaproteobacteria</taxon>
        <taxon>Hyphomicrobiales</taxon>
        <taxon>Nitrobacteraceae</taxon>
        <taxon>Bradyrhizobium</taxon>
    </lineage>
</organism>
<dbReference type="PANTHER" id="PTHR43283">
    <property type="entry name" value="BETA-LACTAMASE-RELATED"/>
    <property type="match status" value="1"/>
</dbReference>
<name>A0ABY3RBD2_9BRAD</name>
<gene>
    <name evidence="3" type="ORF">LQG66_33590</name>
</gene>
<sequence length="515" mass="56549">MSGVRTSVWFATTLLFAGLFTNHAIAEDAGRAGFPQADWPTAAPEDEGMDSAALVKLIAYGKTRSFDSVLVVRHGRIVLDASYAPYASDRPHVVKSTTKAVIGTLIALLLRDGVLDSLDHPVVDFFRDRKIENLDDRKKAITVRHLLNMTSGLDWDEGLDGGHEQSLIDLGRSTNWVQYVLDRPMALAPGEAFYYSSGGTHLLSAIITKLTGKPASDYANDKLFGPLGIAPPFWQRDPQGITAGGFGLSLKPRDMARIGYLYLRGGRWGDQQVVPPDWIETVNHATVDMRARFEPGLRYANLFWALPERHVFMSVGYHCQMIMVMPQQDIVAVTTARDFCGFRKVAETVASAVQSADALPRSPDAAASLARAIADVAAEKEERAGAAPETAASIAGKVYNFQRNPIGLKSLGLTYAGTELQLVWEAYRFDRLGELIRRESPIGMDGRYRRGSATEPGTPMVKGAWTDARTLLVDLQTPGQDDQRKWALTFAGSKVTLKTRVRYGQELTIEGEAFN</sequence>
<dbReference type="SUPFAM" id="SSF56601">
    <property type="entry name" value="beta-lactamase/transpeptidase-like"/>
    <property type="match status" value="1"/>
</dbReference>
<dbReference type="Proteomes" id="UP001431010">
    <property type="component" value="Chromosome"/>
</dbReference>